<dbReference type="Pfam" id="PF12937">
    <property type="entry name" value="F-box-like"/>
    <property type="match status" value="1"/>
</dbReference>
<dbReference type="SUPFAM" id="SSF81383">
    <property type="entry name" value="F-box domain"/>
    <property type="match status" value="1"/>
</dbReference>
<dbReference type="InterPro" id="IPR003409">
    <property type="entry name" value="MORN"/>
</dbReference>
<comment type="caution">
    <text evidence="4">The sequence shown here is derived from an EMBL/GenBank/DDBJ whole genome shotgun (WGS) entry which is preliminary data.</text>
</comment>
<dbReference type="PANTHER" id="PTHR43215:SF14">
    <property type="entry name" value="RADIAL SPOKE HEAD 1 HOMOLOG"/>
    <property type="match status" value="1"/>
</dbReference>
<dbReference type="EMBL" id="MDYQ01000116">
    <property type="protein sequence ID" value="PRP81844.1"/>
    <property type="molecule type" value="Genomic_DNA"/>
</dbReference>
<proteinExistence type="predicted"/>
<dbReference type="PROSITE" id="PS50181">
    <property type="entry name" value="FBOX"/>
    <property type="match status" value="1"/>
</dbReference>
<feature type="compositionally biased region" description="Basic and acidic residues" evidence="2">
    <location>
        <begin position="1"/>
        <end position="14"/>
    </location>
</feature>
<reference evidence="4 5" key="1">
    <citation type="journal article" date="2018" name="Genome Biol. Evol.">
        <title>Multiple Roots of Fruiting Body Formation in Amoebozoa.</title>
        <authorList>
            <person name="Hillmann F."/>
            <person name="Forbes G."/>
            <person name="Novohradska S."/>
            <person name="Ferling I."/>
            <person name="Riege K."/>
            <person name="Groth M."/>
            <person name="Westermann M."/>
            <person name="Marz M."/>
            <person name="Spaller T."/>
            <person name="Winckler T."/>
            <person name="Schaap P."/>
            <person name="Glockner G."/>
        </authorList>
    </citation>
    <scope>NUCLEOTIDE SEQUENCE [LARGE SCALE GENOMIC DNA]</scope>
    <source>
        <strain evidence="4 5">Jena</strain>
    </source>
</reference>
<evidence type="ECO:0000256" key="1">
    <source>
        <dbReference type="ARBA" id="ARBA00022737"/>
    </source>
</evidence>
<accession>A0A2P6ND09</accession>
<sequence length="453" mass="52215">MNKRSKPDFDKENDSSYVNHLSPRPSDDYKWLSTLWTPVSKRQRTSPSSVGRMLQFYSPDAKTPTIKRTVSPAGLDISCLPPEMLAHVFRFLGYDDWLRCTYVCQYWSELVLSECDIPDFHGFSAHSIPPSLHFSVPIGRLLLLLSATDNRRDTMMDRAEDIISIGEKSSQRGYRYLNGTAYSGRWRNGRRNGFGLFIYQSGMVYLGGWLDDQKHGKGVVLSPNGSYYTGYWELDERILKPNLVLMYDECTPIRYVIACGDGEYLYDEPMECQKRSIYNAMVESFEDALDPRSDRQIPLNFQQPSIVKYRHGIYEGNLIGGRRHGWGAICWNRELSKKVNLPSNVEPVKREDMIYMGQWVMGQIEGFGLCFYPDHTVYKGNWFDGCTDGSGTMYFPATSQKRSGTWRRGVHCHEAYTRNESSEEDTIAAEMCSDVEFSYSSLKQYTRSDYPHY</sequence>
<dbReference type="OrthoDB" id="270720at2759"/>
<evidence type="ECO:0000259" key="3">
    <source>
        <dbReference type="PROSITE" id="PS50181"/>
    </source>
</evidence>
<keyword evidence="5" id="KW-1185">Reference proteome</keyword>
<dbReference type="SMART" id="SM00698">
    <property type="entry name" value="MORN"/>
    <property type="match status" value="4"/>
</dbReference>
<dbReference type="PANTHER" id="PTHR43215">
    <property type="entry name" value="RADIAL SPOKE HEAD 1 HOMOLOG"/>
    <property type="match status" value="1"/>
</dbReference>
<dbReference type="InterPro" id="IPR001810">
    <property type="entry name" value="F-box_dom"/>
</dbReference>
<dbReference type="SUPFAM" id="SSF82185">
    <property type="entry name" value="Histone H3 K4-specific methyltransferase SET7/9 N-terminal domain"/>
    <property type="match status" value="2"/>
</dbReference>
<feature type="domain" description="F-box" evidence="3">
    <location>
        <begin position="74"/>
        <end position="111"/>
    </location>
</feature>
<organism evidence="4 5">
    <name type="scientific">Planoprotostelium fungivorum</name>
    <dbReference type="NCBI Taxonomy" id="1890364"/>
    <lineage>
        <taxon>Eukaryota</taxon>
        <taxon>Amoebozoa</taxon>
        <taxon>Evosea</taxon>
        <taxon>Variosea</taxon>
        <taxon>Cavosteliida</taxon>
        <taxon>Cavosteliaceae</taxon>
        <taxon>Planoprotostelium</taxon>
    </lineage>
</organism>
<keyword evidence="1" id="KW-0677">Repeat</keyword>
<dbReference type="InParanoid" id="A0A2P6ND09"/>
<name>A0A2P6ND09_9EUKA</name>
<dbReference type="Gene3D" id="1.20.1280.50">
    <property type="match status" value="1"/>
</dbReference>
<evidence type="ECO:0000313" key="4">
    <source>
        <dbReference type="EMBL" id="PRP81844.1"/>
    </source>
</evidence>
<dbReference type="Gene3D" id="2.20.110.10">
    <property type="entry name" value="Histone H3 K4-specific methyltransferase SET7/9 N-terminal domain"/>
    <property type="match status" value="2"/>
</dbReference>
<dbReference type="InterPro" id="IPR036047">
    <property type="entry name" value="F-box-like_dom_sf"/>
</dbReference>
<dbReference type="AlphaFoldDB" id="A0A2P6ND09"/>
<dbReference type="Pfam" id="PF02493">
    <property type="entry name" value="MORN"/>
    <property type="match status" value="4"/>
</dbReference>
<evidence type="ECO:0000313" key="5">
    <source>
        <dbReference type="Proteomes" id="UP000241769"/>
    </source>
</evidence>
<evidence type="ECO:0000256" key="2">
    <source>
        <dbReference type="SAM" id="MobiDB-lite"/>
    </source>
</evidence>
<dbReference type="Proteomes" id="UP000241769">
    <property type="component" value="Unassembled WGS sequence"/>
</dbReference>
<protein>
    <submittedName>
        <fullName evidence="4">Morn repeat protein</fullName>
    </submittedName>
</protein>
<feature type="region of interest" description="Disordered" evidence="2">
    <location>
        <begin position="1"/>
        <end position="26"/>
    </location>
</feature>
<gene>
    <name evidence="4" type="ORF">PROFUN_10593</name>
</gene>